<gene>
    <name evidence="5" type="ORF">AOXY_G871</name>
</gene>
<dbReference type="SUPFAM" id="SSF81383">
    <property type="entry name" value="F-box domain"/>
    <property type="match status" value="1"/>
</dbReference>
<reference evidence="5" key="1">
    <citation type="submission" date="2022-02" db="EMBL/GenBank/DDBJ databases">
        <title>Atlantic sturgeon de novo genome assembly.</title>
        <authorList>
            <person name="Stock M."/>
            <person name="Klopp C."/>
            <person name="Guiguen Y."/>
            <person name="Cabau C."/>
            <person name="Parinello H."/>
            <person name="Santidrian Yebra-Pimentel E."/>
            <person name="Kuhl H."/>
            <person name="Dirks R.P."/>
            <person name="Guessner J."/>
            <person name="Wuertz S."/>
            <person name="Du K."/>
            <person name="Schartl M."/>
        </authorList>
    </citation>
    <scope>NUCLEOTIDE SEQUENCE</scope>
    <source>
        <strain evidence="5">STURGEONOMICS-FGT-2020</strain>
        <tissue evidence="5">Whole blood</tissue>
    </source>
</reference>
<keyword evidence="6" id="KW-1185">Reference proteome</keyword>
<dbReference type="SMART" id="SM00256">
    <property type="entry name" value="FBOX"/>
    <property type="match status" value="1"/>
</dbReference>
<sequence length="1367" mass="153744">MMVNSRQDVASGPQYQIQPLTARTMKRLDAETVYETDSPRTRNLKDLRVKRLAYLNQGRKPSDPADAGVPPFVSRASFSSPNEVNKVEGPVIKVPNSFEPSEQKADRKKKPAHELTCIESLNNNSDIVTDGQSPTGRTGGADLDYSLLEDVTVSETEKMRYVLRWAQKYIKPCEEDNGLQTSEVTLQERSQSLFKNSGIEHSGTSSSFWVHESDSNLPIDISTRTSSSFNMVKDFRLEDRCPSPNLWTSRRSVLHPVDLQINDADSEKVNYAGYNERQKRIYQDSLLNGNKSSTYDDSSYKNVSECGYYTGVQEMSCRQVTSPEYADEINQINLIKSSENEVLENIHPLASGCSVNKSTHYQEEKYFWCPLQDDSDEEYPYAFANRSTTIAHPSHHTDLDECSEKSSARTLTLKTESVKNWFGSVDVPENQMHKLMDATSRLHLKHYAWETKESSGTAPMWYASENLKYRNTAEVNREDSDWLLNHAEPVKDLKVNLGSDLQTPKKEDYQMNGDTIETIDKSTGRTFMVNSIGLDKEHCSIMEGKEEKASYLNCTKDNLLHPAQHNSNYMFRFCPECSSPNDPDINWCVHCGCALIGIIPRLCKEDNTQIFNLKVQSMPMKSIDLSKENTYSVESTKTISILPESVSSEGSNTNCNTEQGSSLSAYEKYLMYIEHLKGIKNLNGVNSSELSQSENVKYDRHTGETVVSQHCDLFAGSDSNERSDAVNRSCSRNGKTQFHQQREPRASSELNDCAPDCEQSSCGVLSSVDNNILGVEEQNLLTLDHATTEQASELQNTALLESRVFEQDYYTTPPTTSDQTRKTLQELKPKKFKNIQTSLSGHKRYWEKSSIAWSSYTHGQLKPRCTINSRPLSAGQCRKSTNELSLQARPPSAGHPGGNDLKAHFNKRPASAGYNGAQKRRSTNIHNAVDTHNRTTCKNAGTVTRHLNTTQCPEPRKLKNMTRDGEHSMWIFLPDELWLYILSMLSHEDLSHSAQVCHHFRRLANDKTLWEVIQIENSMCLNDNWLSSIGRHCPQSLTLYRCHDEVKSMTDNGLHELFRQCKDSLKELNITSCSGPKLNGDSVLFHASAYCVHLISVDISWTGATDNGIKALVQACSSLQCLSVNGCQMTDDALNSLVKKHGKRLSRLEVFGCRALSAKCLSSMAHECSNLKVLNIGRVPKITDVCASQMMLCFKNLTSLNVTGLNAIRDRVVHHIVRQCPKLESLTLSSCPCVTDVSLVEVSTYLPTIRYFDVSGCKKVTDTGVQAIAMTCHHLQYLDLSSTQIGKRGICLLANYCKKTLECVKLSFCKDATEDAVKKMCQNCKRLKLLHLYGCMTIHNVKAIQDVNRKVEVHFDLSISSSYRTKE</sequence>
<dbReference type="GO" id="GO:0031146">
    <property type="term" value="P:SCF-dependent proteasomal ubiquitin-dependent protein catabolic process"/>
    <property type="evidence" value="ECO:0007669"/>
    <property type="project" value="TreeGrafter"/>
</dbReference>
<dbReference type="InterPro" id="IPR006553">
    <property type="entry name" value="Leu-rich_rpt_Cys-con_subtyp"/>
</dbReference>
<feature type="domain" description="F-box" evidence="4">
    <location>
        <begin position="967"/>
        <end position="1013"/>
    </location>
</feature>
<dbReference type="SMART" id="SM00367">
    <property type="entry name" value="LRR_CC"/>
    <property type="match status" value="6"/>
</dbReference>
<feature type="region of interest" description="Disordered" evidence="3">
    <location>
        <begin position="718"/>
        <end position="751"/>
    </location>
</feature>
<dbReference type="InterPro" id="IPR036047">
    <property type="entry name" value="F-box-like_dom_sf"/>
</dbReference>
<comment type="caution">
    <text evidence="5">The sequence shown here is derived from an EMBL/GenBank/DDBJ whole genome shotgun (WGS) entry which is preliminary data.</text>
</comment>
<name>A0AAD8LVC8_ACIOX</name>
<proteinExistence type="predicted"/>
<dbReference type="EMBL" id="JAGXEW010000001">
    <property type="protein sequence ID" value="KAK1176067.1"/>
    <property type="molecule type" value="Genomic_DNA"/>
</dbReference>
<feature type="compositionally biased region" description="Polar residues" evidence="3">
    <location>
        <begin position="726"/>
        <end position="739"/>
    </location>
</feature>
<evidence type="ECO:0000256" key="3">
    <source>
        <dbReference type="SAM" id="MobiDB-lite"/>
    </source>
</evidence>
<keyword evidence="2" id="KW-0833">Ubl conjugation pathway</keyword>
<dbReference type="PROSITE" id="PS50181">
    <property type="entry name" value="FBOX"/>
    <property type="match status" value="1"/>
</dbReference>
<evidence type="ECO:0000313" key="6">
    <source>
        <dbReference type="Proteomes" id="UP001230051"/>
    </source>
</evidence>
<dbReference type="PANTHER" id="PTHR13318:SF235">
    <property type="entry name" value="F-BOX DOMAIN-CONTAINING PROTEIN"/>
    <property type="match status" value="1"/>
</dbReference>
<feature type="region of interest" description="Disordered" evidence="3">
    <location>
        <begin position="55"/>
        <end position="112"/>
    </location>
</feature>
<evidence type="ECO:0000256" key="2">
    <source>
        <dbReference type="ARBA" id="ARBA00022786"/>
    </source>
</evidence>
<dbReference type="SUPFAM" id="SSF52047">
    <property type="entry name" value="RNI-like"/>
    <property type="match status" value="1"/>
</dbReference>
<dbReference type="InterPro" id="IPR032675">
    <property type="entry name" value="LRR_dom_sf"/>
</dbReference>
<accession>A0AAD8LVC8</accession>
<dbReference type="Gene3D" id="3.80.10.10">
    <property type="entry name" value="Ribonuclease Inhibitor"/>
    <property type="match status" value="2"/>
</dbReference>
<dbReference type="CDD" id="cd22139">
    <property type="entry name" value="F-box_unchar"/>
    <property type="match status" value="1"/>
</dbReference>
<dbReference type="InterPro" id="IPR001810">
    <property type="entry name" value="F-box_dom"/>
</dbReference>
<organism evidence="5 6">
    <name type="scientific">Acipenser oxyrinchus oxyrinchus</name>
    <dbReference type="NCBI Taxonomy" id="40147"/>
    <lineage>
        <taxon>Eukaryota</taxon>
        <taxon>Metazoa</taxon>
        <taxon>Chordata</taxon>
        <taxon>Craniata</taxon>
        <taxon>Vertebrata</taxon>
        <taxon>Euteleostomi</taxon>
        <taxon>Actinopterygii</taxon>
        <taxon>Chondrostei</taxon>
        <taxon>Acipenseriformes</taxon>
        <taxon>Acipenseridae</taxon>
        <taxon>Acipenser</taxon>
    </lineage>
</organism>
<dbReference type="Pfam" id="PF12937">
    <property type="entry name" value="F-box-like"/>
    <property type="match status" value="1"/>
</dbReference>
<protein>
    <recommendedName>
        <fullName evidence="4">F-box domain-containing protein</fullName>
    </recommendedName>
</protein>
<dbReference type="Proteomes" id="UP001230051">
    <property type="component" value="Unassembled WGS sequence"/>
</dbReference>
<evidence type="ECO:0000256" key="1">
    <source>
        <dbReference type="ARBA" id="ARBA00022614"/>
    </source>
</evidence>
<keyword evidence="1" id="KW-0433">Leucine-rich repeat</keyword>
<dbReference type="GO" id="GO:0019005">
    <property type="term" value="C:SCF ubiquitin ligase complex"/>
    <property type="evidence" value="ECO:0007669"/>
    <property type="project" value="TreeGrafter"/>
</dbReference>
<dbReference type="InterPro" id="IPR057207">
    <property type="entry name" value="FBXL15_LRR"/>
</dbReference>
<dbReference type="PANTHER" id="PTHR13318">
    <property type="entry name" value="PARTNER OF PAIRED, ISOFORM B-RELATED"/>
    <property type="match status" value="1"/>
</dbReference>
<evidence type="ECO:0000313" key="5">
    <source>
        <dbReference type="EMBL" id="KAK1176067.1"/>
    </source>
</evidence>
<evidence type="ECO:0000259" key="4">
    <source>
        <dbReference type="PROSITE" id="PS50181"/>
    </source>
</evidence>
<dbReference type="Pfam" id="PF25372">
    <property type="entry name" value="DUF7885"/>
    <property type="match status" value="1"/>
</dbReference>